<gene>
    <name evidence="1" type="ORF">BC102111_01679</name>
</gene>
<dbReference type="EMBL" id="FXZC01000003">
    <property type="protein sequence ID" value="SMX79732.1"/>
    <property type="molecule type" value="Genomic_DNA"/>
</dbReference>
<accession>A0A2H1IXM8</accession>
<dbReference type="GeneID" id="99775334"/>
<dbReference type="Proteomes" id="UP000234333">
    <property type="component" value="Unassembled WGS sequence"/>
</dbReference>
<sequence length="73" mass="8876">MKPFNHLAEHTRGEWHRHWLLSSGQYVHSRPVYRSWGRYVDEEGVNHYFYPDDLSLITCHCGRIACRHHEDRE</sequence>
<name>A0A2H1IXM8_9MICO</name>
<organism evidence="1 2">
    <name type="scientific">Brevibacterium casei CIP 102111</name>
    <dbReference type="NCBI Taxonomy" id="1255625"/>
    <lineage>
        <taxon>Bacteria</taxon>
        <taxon>Bacillati</taxon>
        <taxon>Actinomycetota</taxon>
        <taxon>Actinomycetes</taxon>
        <taxon>Micrococcales</taxon>
        <taxon>Brevibacteriaceae</taxon>
        <taxon>Brevibacterium</taxon>
    </lineage>
</organism>
<dbReference type="RefSeq" id="WP_101624059.1">
    <property type="nucleotide sequence ID" value="NZ_FXZC01000003.1"/>
</dbReference>
<proteinExistence type="predicted"/>
<reference evidence="2" key="1">
    <citation type="submission" date="2017-03" db="EMBL/GenBank/DDBJ databases">
        <authorList>
            <person name="Monnet C."/>
        </authorList>
    </citation>
    <scope>NUCLEOTIDE SEQUENCE [LARGE SCALE GENOMIC DNA]</scope>
    <source>
        <strain evidence="2">CIP 102111</strain>
    </source>
</reference>
<dbReference type="AlphaFoldDB" id="A0A2H1IXM8"/>
<evidence type="ECO:0000313" key="1">
    <source>
        <dbReference type="EMBL" id="SMX79732.1"/>
    </source>
</evidence>
<protein>
    <submittedName>
        <fullName evidence="1">Uncharacterized protein</fullName>
    </submittedName>
</protein>
<evidence type="ECO:0000313" key="2">
    <source>
        <dbReference type="Proteomes" id="UP000234333"/>
    </source>
</evidence>